<dbReference type="Proteomes" id="UP001283109">
    <property type="component" value="Unassembled WGS sequence"/>
</dbReference>
<evidence type="ECO:0000313" key="3">
    <source>
        <dbReference type="EMBL" id="MDW4572387.1"/>
    </source>
</evidence>
<organism evidence="3 4">
    <name type="scientific">Microbacterium arthrosphaerae</name>
    <dbReference type="NCBI Taxonomy" id="792652"/>
    <lineage>
        <taxon>Bacteria</taxon>
        <taxon>Bacillati</taxon>
        <taxon>Actinomycetota</taxon>
        <taxon>Actinomycetes</taxon>
        <taxon>Micrococcales</taxon>
        <taxon>Microbacteriaceae</taxon>
        <taxon>Microbacterium</taxon>
    </lineage>
</organism>
<keyword evidence="4" id="KW-1185">Reference proteome</keyword>
<dbReference type="RefSeq" id="WP_318352926.1">
    <property type="nucleotide sequence ID" value="NZ_JAWQEV010000002.1"/>
</dbReference>
<sequence>MKSSHHAPSATSLPRAPRDDAVARSRRYLVMMGIRILCFILMVAITPYGWYTWVLGAAAIFLPYIAVVSANVGQDARAGRRVDPERALPSAPSTPVAPPAPETTVIRLEETRPSLDRRPDEDA</sequence>
<reference evidence="3 4" key="1">
    <citation type="submission" date="2023-11" db="EMBL/GenBank/DDBJ databases">
        <title>Draft genome sequence of Microbacterium arthrosphaerae JCM 30492.</title>
        <authorList>
            <person name="Zhang G."/>
            <person name="Ding Y."/>
        </authorList>
    </citation>
    <scope>NUCLEOTIDE SEQUENCE [LARGE SCALE GENOMIC DNA]</scope>
    <source>
        <strain evidence="3 4">JCM 30492</strain>
    </source>
</reference>
<dbReference type="Pfam" id="PF11298">
    <property type="entry name" value="DUF3099"/>
    <property type="match status" value="1"/>
</dbReference>
<dbReference type="InterPro" id="IPR021449">
    <property type="entry name" value="DUF3099"/>
</dbReference>
<feature type="transmembrane region" description="Helical" evidence="2">
    <location>
        <begin position="28"/>
        <end position="45"/>
    </location>
</feature>
<protein>
    <submittedName>
        <fullName evidence="3">DUF3099 domain-containing protein</fullName>
    </submittedName>
</protein>
<keyword evidence="2" id="KW-0812">Transmembrane</keyword>
<keyword evidence="2" id="KW-0472">Membrane</keyword>
<feature type="region of interest" description="Disordered" evidence="1">
    <location>
        <begin position="76"/>
        <end position="123"/>
    </location>
</feature>
<feature type="compositionally biased region" description="Basic and acidic residues" evidence="1">
    <location>
        <begin position="77"/>
        <end position="86"/>
    </location>
</feature>
<feature type="compositionally biased region" description="Basic and acidic residues" evidence="1">
    <location>
        <begin position="107"/>
        <end position="123"/>
    </location>
</feature>
<name>A0ABU4GZ78_9MICO</name>
<evidence type="ECO:0000313" key="4">
    <source>
        <dbReference type="Proteomes" id="UP001283109"/>
    </source>
</evidence>
<evidence type="ECO:0000256" key="1">
    <source>
        <dbReference type="SAM" id="MobiDB-lite"/>
    </source>
</evidence>
<feature type="transmembrane region" description="Helical" evidence="2">
    <location>
        <begin position="51"/>
        <end position="72"/>
    </location>
</feature>
<keyword evidence="2" id="KW-1133">Transmembrane helix</keyword>
<accession>A0ABU4GZ78</accession>
<gene>
    <name evidence="3" type="ORF">R8Z58_06280</name>
</gene>
<dbReference type="EMBL" id="JAWQEV010000002">
    <property type="protein sequence ID" value="MDW4572387.1"/>
    <property type="molecule type" value="Genomic_DNA"/>
</dbReference>
<evidence type="ECO:0000256" key="2">
    <source>
        <dbReference type="SAM" id="Phobius"/>
    </source>
</evidence>
<comment type="caution">
    <text evidence="3">The sequence shown here is derived from an EMBL/GenBank/DDBJ whole genome shotgun (WGS) entry which is preliminary data.</text>
</comment>
<proteinExistence type="predicted"/>